<gene>
    <name evidence="2" type="ORF">HMPREF9440_00449</name>
</gene>
<protein>
    <submittedName>
        <fullName evidence="2">Uncharacterized protein</fullName>
    </submittedName>
</protein>
<evidence type="ECO:0000313" key="2">
    <source>
        <dbReference type="EMBL" id="EHY32161.1"/>
    </source>
</evidence>
<sequence>MIEKYYRILLTAGGGGVGYRRRKRKPQKALTVRGSFPKGPGDPSGSPEIKSKENQRPTTGGVREAPKLLGVVVAEERNPKSQGGGHPVFRVFCGGGFERPSDRLQKLFRRG</sequence>
<name>H3KCJ7_9BURK</name>
<feature type="region of interest" description="Disordered" evidence="1">
    <location>
        <begin position="15"/>
        <end position="66"/>
    </location>
</feature>
<dbReference type="AlphaFoldDB" id="H3KCJ7"/>
<proteinExistence type="predicted"/>
<comment type="caution">
    <text evidence="2">The sequence shown here is derived from an EMBL/GenBank/DDBJ whole genome shotgun (WGS) entry which is preliminary data.</text>
</comment>
<accession>H3KCJ7</accession>
<dbReference type="STRING" id="762967.HMPREF9440_00449"/>
<dbReference type="Proteomes" id="UP000004956">
    <property type="component" value="Unassembled WGS sequence"/>
</dbReference>
<organism evidence="2 3">
    <name type="scientific">Sutterella parvirubra YIT 11816</name>
    <dbReference type="NCBI Taxonomy" id="762967"/>
    <lineage>
        <taxon>Bacteria</taxon>
        <taxon>Pseudomonadati</taxon>
        <taxon>Pseudomonadota</taxon>
        <taxon>Betaproteobacteria</taxon>
        <taxon>Burkholderiales</taxon>
        <taxon>Sutterellaceae</taxon>
        <taxon>Sutterella</taxon>
    </lineage>
</organism>
<evidence type="ECO:0000256" key="1">
    <source>
        <dbReference type="SAM" id="MobiDB-lite"/>
    </source>
</evidence>
<dbReference type="EMBL" id="AFBQ01000052">
    <property type="protein sequence ID" value="EHY32161.1"/>
    <property type="molecule type" value="Genomic_DNA"/>
</dbReference>
<dbReference type="HOGENOM" id="CLU_2157096_0_0_4"/>
<reference evidence="2 3" key="1">
    <citation type="submission" date="2011-11" db="EMBL/GenBank/DDBJ databases">
        <authorList>
            <person name="Weinstock G."/>
            <person name="Sodergren E."/>
            <person name="Clifton S."/>
            <person name="Fulton L."/>
            <person name="Fulton B."/>
            <person name="Courtney L."/>
            <person name="Fronick C."/>
            <person name="Harrison M."/>
            <person name="Strong C."/>
            <person name="Farmer C."/>
            <person name="Delahaunty K."/>
            <person name="Markovic C."/>
            <person name="Hall O."/>
            <person name="Minx P."/>
            <person name="Tomlinson C."/>
            <person name="Mitreva M."/>
            <person name="Hou S."/>
            <person name="Chen J."/>
            <person name="Wollam A."/>
            <person name="Pepin K.H."/>
            <person name="Johnson M."/>
            <person name="Bhonagiri V."/>
            <person name="Zhang X."/>
            <person name="Suruliraj S."/>
            <person name="Warren W."/>
            <person name="Chinwalla A."/>
            <person name="Mardis E.R."/>
            <person name="Wilson R.K."/>
        </authorList>
    </citation>
    <scope>NUCLEOTIDE SEQUENCE [LARGE SCALE GENOMIC DNA]</scope>
    <source>
        <strain evidence="2 3">YIT 11816</strain>
    </source>
</reference>
<evidence type="ECO:0000313" key="3">
    <source>
        <dbReference type="Proteomes" id="UP000004956"/>
    </source>
</evidence>
<keyword evidence="3" id="KW-1185">Reference proteome</keyword>